<reference evidence="1" key="1">
    <citation type="journal article" date="2023" name="G3 (Bethesda)">
        <title>Whole genome assemblies of Zophobas morio and Tenebrio molitor.</title>
        <authorList>
            <person name="Kaur S."/>
            <person name="Stinson S.A."/>
            <person name="diCenzo G.C."/>
        </authorList>
    </citation>
    <scope>NUCLEOTIDE SEQUENCE</scope>
    <source>
        <strain evidence="1">QUZm001</strain>
    </source>
</reference>
<organism evidence="1 2">
    <name type="scientific">Zophobas morio</name>
    <dbReference type="NCBI Taxonomy" id="2755281"/>
    <lineage>
        <taxon>Eukaryota</taxon>
        <taxon>Metazoa</taxon>
        <taxon>Ecdysozoa</taxon>
        <taxon>Arthropoda</taxon>
        <taxon>Hexapoda</taxon>
        <taxon>Insecta</taxon>
        <taxon>Pterygota</taxon>
        <taxon>Neoptera</taxon>
        <taxon>Endopterygota</taxon>
        <taxon>Coleoptera</taxon>
        <taxon>Polyphaga</taxon>
        <taxon>Cucujiformia</taxon>
        <taxon>Tenebrionidae</taxon>
        <taxon>Zophobas</taxon>
    </lineage>
</organism>
<comment type="caution">
    <text evidence="1">The sequence shown here is derived from an EMBL/GenBank/DDBJ whole genome shotgun (WGS) entry which is preliminary data.</text>
</comment>
<gene>
    <name evidence="1" type="ORF">Zmor_000724</name>
</gene>
<dbReference type="EMBL" id="JALNTZ010000001">
    <property type="protein sequence ID" value="KAJ3665218.1"/>
    <property type="molecule type" value="Genomic_DNA"/>
</dbReference>
<protein>
    <submittedName>
        <fullName evidence="1">Uncharacterized protein</fullName>
    </submittedName>
</protein>
<evidence type="ECO:0000313" key="2">
    <source>
        <dbReference type="Proteomes" id="UP001168821"/>
    </source>
</evidence>
<proteinExistence type="predicted"/>
<name>A0AA38IXM0_9CUCU</name>
<sequence>MVWLMSAFQIARFRVRQHLHQWYSISKIKVPSSVKLTNVIRVRPKEYCKLKHKFWHGSKKSPTSALADLQLKLEFHSLWKGQGLYPYHAQKVQALIFHLVQFTHHCISGIASMVVHGGFVPFDF</sequence>
<dbReference type="AlphaFoldDB" id="A0AA38IXM0"/>
<evidence type="ECO:0000313" key="1">
    <source>
        <dbReference type="EMBL" id="KAJ3665218.1"/>
    </source>
</evidence>
<keyword evidence="2" id="KW-1185">Reference proteome</keyword>
<dbReference type="Proteomes" id="UP001168821">
    <property type="component" value="Unassembled WGS sequence"/>
</dbReference>
<accession>A0AA38IXM0</accession>